<keyword evidence="2" id="KW-0813">Transport</keyword>
<dbReference type="Proteomes" id="UP000184436">
    <property type="component" value="Unassembled WGS sequence"/>
</dbReference>
<dbReference type="RefSeq" id="WP_025075031.1">
    <property type="nucleotide sequence ID" value="NZ_FQVD01000014.1"/>
</dbReference>
<keyword evidence="3" id="KW-0249">Electron transport</keyword>
<comment type="similarity">
    <text evidence="1">Belongs to the thioredoxin family.</text>
</comment>
<dbReference type="SUPFAM" id="SSF52833">
    <property type="entry name" value="Thioredoxin-like"/>
    <property type="match status" value="1"/>
</dbReference>
<dbReference type="GO" id="GO:0005829">
    <property type="term" value="C:cytosol"/>
    <property type="evidence" value="ECO:0007669"/>
    <property type="project" value="TreeGrafter"/>
</dbReference>
<organism evidence="9 10">
    <name type="scientific">Bacteroides faecichinchillae</name>
    <dbReference type="NCBI Taxonomy" id="871325"/>
    <lineage>
        <taxon>Bacteria</taxon>
        <taxon>Pseudomonadati</taxon>
        <taxon>Bacteroidota</taxon>
        <taxon>Bacteroidia</taxon>
        <taxon>Bacteroidales</taxon>
        <taxon>Bacteroidaceae</taxon>
        <taxon>Bacteroides</taxon>
    </lineage>
</organism>
<proteinExistence type="inferred from homology"/>
<dbReference type="PANTHER" id="PTHR45663:SF11">
    <property type="entry name" value="GEO12009P1"/>
    <property type="match status" value="1"/>
</dbReference>
<dbReference type="STRING" id="871325.SAMN05444349_11472"/>
<evidence type="ECO:0000313" key="9">
    <source>
        <dbReference type="EMBL" id="SHF25558.1"/>
    </source>
</evidence>
<dbReference type="PRINTS" id="PR00421">
    <property type="entry name" value="THIOREDOXIN"/>
</dbReference>
<evidence type="ECO:0000256" key="6">
    <source>
        <dbReference type="NCBIfam" id="TIGR01068"/>
    </source>
</evidence>
<dbReference type="PROSITE" id="PS51352">
    <property type="entry name" value="THIOREDOXIN_2"/>
    <property type="match status" value="1"/>
</dbReference>
<keyword evidence="4" id="KW-1015">Disulfide bond</keyword>
<dbReference type="AlphaFoldDB" id="A0A1M5A5J4"/>
<evidence type="ECO:0000256" key="3">
    <source>
        <dbReference type="ARBA" id="ARBA00022982"/>
    </source>
</evidence>
<feature type="chain" id="PRO_5030031242" description="Thioredoxin" evidence="7">
    <location>
        <begin position="24"/>
        <end position="160"/>
    </location>
</feature>
<gene>
    <name evidence="9" type="ORF">SAMN05444349_11472</name>
</gene>
<evidence type="ECO:0000313" key="10">
    <source>
        <dbReference type="Proteomes" id="UP000184436"/>
    </source>
</evidence>
<accession>A0A1M5A5J4</accession>
<dbReference type="GO" id="GO:0015035">
    <property type="term" value="F:protein-disulfide reductase activity"/>
    <property type="evidence" value="ECO:0007669"/>
    <property type="project" value="UniProtKB-UniRule"/>
</dbReference>
<dbReference type="InterPro" id="IPR036249">
    <property type="entry name" value="Thioredoxin-like_sf"/>
</dbReference>
<dbReference type="NCBIfam" id="TIGR01068">
    <property type="entry name" value="thioredoxin"/>
    <property type="match status" value="1"/>
</dbReference>
<keyword evidence="7" id="KW-0732">Signal</keyword>
<evidence type="ECO:0000256" key="1">
    <source>
        <dbReference type="ARBA" id="ARBA00008987"/>
    </source>
</evidence>
<dbReference type="Pfam" id="PF00085">
    <property type="entry name" value="Thioredoxin"/>
    <property type="match status" value="1"/>
</dbReference>
<dbReference type="GO" id="GO:0045454">
    <property type="term" value="P:cell redox homeostasis"/>
    <property type="evidence" value="ECO:0007669"/>
    <property type="project" value="TreeGrafter"/>
</dbReference>
<protein>
    <recommendedName>
        <fullName evidence="6">Thioredoxin</fullName>
    </recommendedName>
</protein>
<dbReference type="Gene3D" id="3.40.30.10">
    <property type="entry name" value="Glutaredoxin"/>
    <property type="match status" value="1"/>
</dbReference>
<dbReference type="OrthoDB" id="9790390at2"/>
<evidence type="ECO:0000256" key="5">
    <source>
        <dbReference type="ARBA" id="ARBA00023284"/>
    </source>
</evidence>
<dbReference type="PANTHER" id="PTHR45663">
    <property type="entry name" value="GEO12009P1"/>
    <property type="match status" value="1"/>
</dbReference>
<dbReference type="InterPro" id="IPR005746">
    <property type="entry name" value="Thioredoxin"/>
</dbReference>
<keyword evidence="10" id="KW-1185">Reference proteome</keyword>
<dbReference type="PROSITE" id="PS51257">
    <property type="entry name" value="PROKAR_LIPOPROTEIN"/>
    <property type="match status" value="1"/>
</dbReference>
<evidence type="ECO:0000256" key="7">
    <source>
        <dbReference type="SAM" id="SignalP"/>
    </source>
</evidence>
<sequence length="160" mass="17795">MKKFILGSFLFMGMLLFASCSGASGNKQVGSADTDQAGRAQSGPIHLTRAEFLKKVVDFETNSNEWKYLGDKPAIIDFYADWCGPCKKMAPDIEELSKEYAGKIYIYKVDVDKEQELASAFGIQSLPTIWFVPMKGDPQVSVGALTKEQLKDRIDKVLLK</sequence>
<evidence type="ECO:0000256" key="2">
    <source>
        <dbReference type="ARBA" id="ARBA00022448"/>
    </source>
</evidence>
<evidence type="ECO:0000256" key="4">
    <source>
        <dbReference type="ARBA" id="ARBA00023157"/>
    </source>
</evidence>
<dbReference type="CDD" id="cd02947">
    <property type="entry name" value="TRX_family"/>
    <property type="match status" value="1"/>
</dbReference>
<dbReference type="FunFam" id="3.40.30.10:FF:000229">
    <property type="entry name" value="Thioredoxin (TRX)"/>
    <property type="match status" value="1"/>
</dbReference>
<evidence type="ECO:0000259" key="8">
    <source>
        <dbReference type="PROSITE" id="PS51352"/>
    </source>
</evidence>
<name>A0A1M5A5J4_9BACE</name>
<dbReference type="EMBL" id="FQVD01000014">
    <property type="protein sequence ID" value="SHF25558.1"/>
    <property type="molecule type" value="Genomic_DNA"/>
</dbReference>
<dbReference type="InterPro" id="IPR013766">
    <property type="entry name" value="Thioredoxin_domain"/>
</dbReference>
<feature type="domain" description="Thioredoxin" evidence="8">
    <location>
        <begin position="27"/>
        <end position="159"/>
    </location>
</feature>
<feature type="signal peptide" evidence="7">
    <location>
        <begin position="1"/>
        <end position="23"/>
    </location>
</feature>
<dbReference type="PROSITE" id="PS00194">
    <property type="entry name" value="THIOREDOXIN_1"/>
    <property type="match status" value="1"/>
</dbReference>
<dbReference type="InterPro" id="IPR017937">
    <property type="entry name" value="Thioredoxin_CS"/>
</dbReference>
<keyword evidence="5" id="KW-0676">Redox-active center</keyword>
<reference evidence="9 10" key="1">
    <citation type="submission" date="2016-11" db="EMBL/GenBank/DDBJ databases">
        <authorList>
            <person name="Jaros S."/>
            <person name="Januszkiewicz K."/>
            <person name="Wedrychowicz H."/>
        </authorList>
    </citation>
    <scope>NUCLEOTIDE SEQUENCE [LARGE SCALE GENOMIC DNA]</scope>
    <source>
        <strain evidence="9 10">DSM 26883</strain>
    </source>
</reference>